<keyword evidence="5" id="KW-0746">Sphingolipid metabolism</keyword>
<dbReference type="STRING" id="418985.A0A1V9X3P8"/>
<feature type="region of interest" description="Disordered" evidence="9">
    <location>
        <begin position="337"/>
        <end position="409"/>
    </location>
</feature>
<dbReference type="CDD" id="cd01610">
    <property type="entry name" value="PAP2_like"/>
    <property type="match status" value="1"/>
</dbReference>
<sequence length="504" mass="55972">MSPVMSPRSPVTTRPSSNQLVELPGRVFLGAGYPMSSLSGAHSLGGEPLCCGASQEKRPLLRGEAPQNCPTGNGISRREKSPDGTTAIIQIPMPAPERAEPRYKPEKCKTFVACIISTLCLLLNLLVLAYIHDRVPDRSKTPPLPDIFFDLFPEIDEALKVSEIIIIASVWTCVLLIVLHRYRWIVFRRVCVMMAALYMMRAITMFVTQVPVASRTYYCSPQANRTAATVIAKRVLTLFSGFGLSINGHHTYCGDYIFSGHTLILTLCYLIIKEYSPQRCRLLHLFYFCTSSIGVFCVLLARGHYLVDVVLGYYVTTRVFWIYHALCAAQQSSKVSSEDDTVSPKRDPSACESTGELTGKVLPNNGKTERKQAGPPPVSNEASTADRSQNRDGPRASDSKARAPCSCHGYRDEEEAIESVMQETATDQTTQPTNESSFRSFPSTLENRLSPVYCALRERRQSIVVGVFLFVRAVFASEVASQYQITVERVSVKPRLVQTSLRDQ</sequence>
<organism evidence="12 13">
    <name type="scientific">Tropilaelaps mercedesae</name>
    <dbReference type="NCBI Taxonomy" id="418985"/>
    <lineage>
        <taxon>Eukaryota</taxon>
        <taxon>Metazoa</taxon>
        <taxon>Ecdysozoa</taxon>
        <taxon>Arthropoda</taxon>
        <taxon>Chelicerata</taxon>
        <taxon>Arachnida</taxon>
        <taxon>Acari</taxon>
        <taxon>Parasitiformes</taxon>
        <taxon>Mesostigmata</taxon>
        <taxon>Gamasina</taxon>
        <taxon>Dermanyssoidea</taxon>
        <taxon>Laelapidae</taxon>
        <taxon>Tropilaelaps</taxon>
    </lineage>
</organism>
<dbReference type="GO" id="GO:0006686">
    <property type="term" value="P:sphingomyelin biosynthetic process"/>
    <property type="evidence" value="ECO:0007669"/>
    <property type="project" value="TreeGrafter"/>
</dbReference>
<comment type="subcellular location">
    <subcellularLocation>
        <location evidence="1">Membrane</location>
        <topology evidence="1">Multi-pass membrane protein</topology>
    </subcellularLocation>
</comment>
<keyword evidence="13" id="KW-1185">Reference proteome</keyword>
<evidence type="ECO:0000256" key="4">
    <source>
        <dbReference type="ARBA" id="ARBA00022692"/>
    </source>
</evidence>
<evidence type="ECO:0000256" key="7">
    <source>
        <dbReference type="ARBA" id="ARBA00023098"/>
    </source>
</evidence>
<dbReference type="GO" id="GO:0047493">
    <property type="term" value="F:ceramide cholinephosphotransferase activity"/>
    <property type="evidence" value="ECO:0007669"/>
    <property type="project" value="TreeGrafter"/>
</dbReference>
<protein>
    <submittedName>
        <fullName evidence="12">Phosphatidylcholine:ceramide cholinephosphotransferase 1-like</fullName>
    </submittedName>
</protein>
<evidence type="ECO:0000259" key="11">
    <source>
        <dbReference type="Pfam" id="PF14360"/>
    </source>
</evidence>
<evidence type="ECO:0000256" key="3">
    <source>
        <dbReference type="ARBA" id="ARBA00022679"/>
    </source>
</evidence>
<feature type="region of interest" description="Disordered" evidence="9">
    <location>
        <begin position="62"/>
        <end position="83"/>
    </location>
</feature>
<evidence type="ECO:0000313" key="13">
    <source>
        <dbReference type="Proteomes" id="UP000192247"/>
    </source>
</evidence>
<feature type="region of interest" description="Disordered" evidence="9">
    <location>
        <begin position="421"/>
        <end position="441"/>
    </location>
</feature>
<dbReference type="GO" id="GO:0005789">
    <property type="term" value="C:endoplasmic reticulum membrane"/>
    <property type="evidence" value="ECO:0007669"/>
    <property type="project" value="TreeGrafter"/>
</dbReference>
<evidence type="ECO:0000256" key="6">
    <source>
        <dbReference type="ARBA" id="ARBA00022989"/>
    </source>
</evidence>
<proteinExistence type="inferred from homology"/>
<dbReference type="AlphaFoldDB" id="A0A1V9X3P8"/>
<evidence type="ECO:0000256" key="5">
    <source>
        <dbReference type="ARBA" id="ARBA00022919"/>
    </source>
</evidence>
<dbReference type="GO" id="GO:0046513">
    <property type="term" value="P:ceramide biosynthetic process"/>
    <property type="evidence" value="ECO:0007669"/>
    <property type="project" value="TreeGrafter"/>
</dbReference>
<dbReference type="GO" id="GO:0000139">
    <property type="term" value="C:Golgi membrane"/>
    <property type="evidence" value="ECO:0007669"/>
    <property type="project" value="TreeGrafter"/>
</dbReference>
<keyword evidence="6 10" id="KW-1133">Transmembrane helix</keyword>
<feature type="transmembrane region" description="Helical" evidence="10">
    <location>
        <begin position="158"/>
        <end position="179"/>
    </location>
</feature>
<dbReference type="EMBL" id="MNPL01025558">
    <property type="protein sequence ID" value="OQR68250.1"/>
    <property type="molecule type" value="Genomic_DNA"/>
</dbReference>
<accession>A0A1V9X3P8</accession>
<evidence type="ECO:0000256" key="1">
    <source>
        <dbReference type="ARBA" id="ARBA00004141"/>
    </source>
</evidence>
<feature type="compositionally biased region" description="Basic and acidic residues" evidence="9">
    <location>
        <begin position="388"/>
        <end position="401"/>
    </location>
</feature>
<dbReference type="Proteomes" id="UP000192247">
    <property type="component" value="Unassembled WGS sequence"/>
</dbReference>
<dbReference type="OrthoDB" id="422827at2759"/>
<dbReference type="GO" id="GO:0033188">
    <property type="term" value="F:sphingomyelin synthase activity"/>
    <property type="evidence" value="ECO:0007669"/>
    <property type="project" value="TreeGrafter"/>
</dbReference>
<feature type="domain" description="Sphingomyelin synthase-like" evidence="11">
    <location>
        <begin position="253"/>
        <end position="325"/>
    </location>
</feature>
<comment type="caution">
    <text evidence="12">The sequence shown here is derived from an EMBL/GenBank/DDBJ whole genome shotgun (WGS) entry which is preliminary data.</text>
</comment>
<keyword evidence="7" id="KW-0443">Lipid metabolism</keyword>
<dbReference type="Pfam" id="PF14360">
    <property type="entry name" value="PAP2_C"/>
    <property type="match status" value="1"/>
</dbReference>
<evidence type="ECO:0000256" key="10">
    <source>
        <dbReference type="SAM" id="Phobius"/>
    </source>
</evidence>
<dbReference type="InterPro" id="IPR025749">
    <property type="entry name" value="Sphingomyelin_synth-like_dom"/>
</dbReference>
<evidence type="ECO:0000313" key="12">
    <source>
        <dbReference type="EMBL" id="OQR68250.1"/>
    </source>
</evidence>
<comment type="similarity">
    <text evidence="2">Belongs to the sphingomyelin synthase family.</text>
</comment>
<evidence type="ECO:0000256" key="9">
    <source>
        <dbReference type="SAM" id="MobiDB-lite"/>
    </source>
</evidence>
<evidence type="ECO:0000256" key="8">
    <source>
        <dbReference type="ARBA" id="ARBA00023136"/>
    </source>
</evidence>
<feature type="transmembrane region" description="Helical" evidence="10">
    <location>
        <begin position="111"/>
        <end position="131"/>
    </location>
</feature>
<feature type="transmembrane region" description="Helical" evidence="10">
    <location>
        <begin position="284"/>
        <end position="305"/>
    </location>
</feature>
<evidence type="ECO:0000256" key="2">
    <source>
        <dbReference type="ARBA" id="ARBA00005441"/>
    </source>
</evidence>
<keyword evidence="4 10" id="KW-0812">Transmembrane</keyword>
<keyword evidence="8 10" id="KW-0472">Membrane</keyword>
<dbReference type="InParanoid" id="A0A1V9X3P8"/>
<dbReference type="PANTHER" id="PTHR21290:SF27">
    <property type="entry name" value="PHOSPHATIDYLCHOLINE:CERAMIDE CHOLINEPHOSPHOTRANSFERASE 1"/>
    <property type="match status" value="1"/>
</dbReference>
<reference evidence="12 13" key="1">
    <citation type="journal article" date="2017" name="Gigascience">
        <title>Draft genome of the honey bee ectoparasitic mite, Tropilaelaps mercedesae, is shaped by the parasitic life history.</title>
        <authorList>
            <person name="Dong X."/>
            <person name="Armstrong S.D."/>
            <person name="Xia D."/>
            <person name="Makepeace B.L."/>
            <person name="Darby A.C."/>
            <person name="Kadowaki T."/>
        </authorList>
    </citation>
    <scope>NUCLEOTIDE SEQUENCE [LARGE SCALE GENOMIC DNA]</scope>
    <source>
        <strain evidence="12">Wuxi-XJTLU</strain>
    </source>
</reference>
<name>A0A1V9X3P8_9ACAR</name>
<dbReference type="InterPro" id="IPR045221">
    <property type="entry name" value="Sphingomyelin_synth-like"/>
</dbReference>
<dbReference type="PANTHER" id="PTHR21290">
    <property type="entry name" value="SPHINGOMYELIN SYNTHETASE"/>
    <property type="match status" value="1"/>
</dbReference>
<feature type="transmembrane region" description="Helical" evidence="10">
    <location>
        <begin position="256"/>
        <end position="272"/>
    </location>
</feature>
<dbReference type="GO" id="GO:0005886">
    <property type="term" value="C:plasma membrane"/>
    <property type="evidence" value="ECO:0007669"/>
    <property type="project" value="TreeGrafter"/>
</dbReference>
<feature type="transmembrane region" description="Helical" evidence="10">
    <location>
        <begin position="186"/>
        <end position="207"/>
    </location>
</feature>
<keyword evidence="3 12" id="KW-0808">Transferase</keyword>
<gene>
    <name evidence="12" type="ORF">BIW11_04597</name>
</gene>